<dbReference type="EMBL" id="JAQQBR010001946">
    <property type="protein sequence ID" value="KAK0158088.1"/>
    <property type="molecule type" value="Genomic_DNA"/>
</dbReference>
<reference evidence="1" key="2">
    <citation type="submission" date="2023-03" db="EMBL/GenBank/DDBJ databases">
        <authorList>
            <person name="Inwood S.N."/>
            <person name="Skelly J.G."/>
            <person name="Guhlin J."/>
            <person name="Harrop T.W.R."/>
            <person name="Goldson S.G."/>
            <person name="Dearden P.K."/>
        </authorList>
    </citation>
    <scope>NUCLEOTIDE SEQUENCE</scope>
    <source>
        <strain evidence="1">Lincoln</strain>
        <tissue evidence="1">Whole body</tissue>
    </source>
</reference>
<feature type="non-terminal residue" evidence="1">
    <location>
        <position position="1"/>
    </location>
</feature>
<dbReference type="Proteomes" id="UP001168972">
    <property type="component" value="Unassembled WGS sequence"/>
</dbReference>
<dbReference type="AlphaFoldDB" id="A0AA39C5A8"/>
<organism evidence="1 2">
    <name type="scientific">Microctonus hyperodae</name>
    <name type="common">Parasitoid wasp</name>
    <dbReference type="NCBI Taxonomy" id="165561"/>
    <lineage>
        <taxon>Eukaryota</taxon>
        <taxon>Metazoa</taxon>
        <taxon>Ecdysozoa</taxon>
        <taxon>Arthropoda</taxon>
        <taxon>Hexapoda</taxon>
        <taxon>Insecta</taxon>
        <taxon>Pterygota</taxon>
        <taxon>Neoptera</taxon>
        <taxon>Endopterygota</taxon>
        <taxon>Hymenoptera</taxon>
        <taxon>Apocrita</taxon>
        <taxon>Ichneumonoidea</taxon>
        <taxon>Braconidae</taxon>
        <taxon>Euphorinae</taxon>
        <taxon>Microctonus</taxon>
    </lineage>
</organism>
<evidence type="ECO:0000313" key="1">
    <source>
        <dbReference type="EMBL" id="KAK0158088.1"/>
    </source>
</evidence>
<evidence type="ECO:0000313" key="2">
    <source>
        <dbReference type="Proteomes" id="UP001168972"/>
    </source>
</evidence>
<protein>
    <submittedName>
        <fullName evidence="1">Uncharacterized protein</fullName>
    </submittedName>
</protein>
<reference evidence="1" key="1">
    <citation type="journal article" date="2023" name="bioRxiv">
        <title>Scaffold-level genome assemblies of two parasitoid biocontrol wasps reveal the parthenogenesis mechanism and an associated novel virus.</title>
        <authorList>
            <person name="Inwood S."/>
            <person name="Skelly J."/>
            <person name="Guhlin J."/>
            <person name="Harrop T."/>
            <person name="Goldson S."/>
            <person name="Dearden P."/>
        </authorList>
    </citation>
    <scope>NUCLEOTIDE SEQUENCE</scope>
    <source>
        <strain evidence="1">Lincoln</strain>
        <tissue evidence="1">Whole body</tissue>
    </source>
</reference>
<sequence length="123" mass="14360">NRIIDDGIRISSQCNKRNMPWSDVDLISASKNTTMKIWMKSVKIESSSFFAVHNWPVSVVVHLIPLMNRRAAETFEETVILRRSKFYVMIDESTTIASKKLLYVLVKVMRPNRIELQYNVLTR</sequence>
<keyword evidence="2" id="KW-1185">Reference proteome</keyword>
<comment type="caution">
    <text evidence="1">The sequence shown here is derived from an EMBL/GenBank/DDBJ whole genome shotgun (WGS) entry which is preliminary data.</text>
</comment>
<accession>A0AA39C5A8</accession>
<proteinExistence type="predicted"/>
<name>A0AA39C5A8_MICHY</name>
<gene>
    <name evidence="1" type="ORF">PV327_011135</name>
</gene>